<comment type="similarity">
    <text evidence="9">Belongs to the DPH7 family.</text>
</comment>
<keyword evidence="2" id="KW-0853">WD repeat</keyword>
<evidence type="ECO:0000256" key="2">
    <source>
        <dbReference type="ARBA" id="ARBA00022574"/>
    </source>
</evidence>
<evidence type="ECO:0000256" key="10">
    <source>
        <dbReference type="ARBA" id="ARBA00039131"/>
    </source>
</evidence>
<evidence type="ECO:0000256" key="3">
    <source>
        <dbReference type="ARBA" id="ARBA00022603"/>
    </source>
</evidence>
<evidence type="ECO:0000256" key="5">
    <source>
        <dbReference type="ARBA" id="ARBA00022691"/>
    </source>
</evidence>
<dbReference type="GO" id="GO:0061685">
    <property type="term" value="F:diphthine methylesterase activity"/>
    <property type="evidence" value="ECO:0007669"/>
    <property type="project" value="UniProtKB-EC"/>
</dbReference>
<dbReference type="Pfam" id="PF01596">
    <property type="entry name" value="Methyltransf_3"/>
    <property type="match status" value="2"/>
</dbReference>
<dbReference type="GO" id="GO:0008171">
    <property type="term" value="F:O-methyltransferase activity"/>
    <property type="evidence" value="ECO:0007669"/>
    <property type="project" value="InterPro"/>
</dbReference>
<keyword evidence="7" id="KW-0378">Hydrolase</keyword>
<dbReference type="Gene3D" id="3.40.50.150">
    <property type="entry name" value="Vaccinia Virus protein VP39"/>
    <property type="match status" value="2"/>
</dbReference>
<organism evidence="12 13">
    <name type="scientific">Wallemia ichthyophaga</name>
    <dbReference type="NCBI Taxonomy" id="245174"/>
    <lineage>
        <taxon>Eukaryota</taxon>
        <taxon>Fungi</taxon>
        <taxon>Dikarya</taxon>
        <taxon>Basidiomycota</taxon>
        <taxon>Wallemiomycotina</taxon>
        <taxon>Wallemiomycetes</taxon>
        <taxon>Wallemiales</taxon>
        <taxon>Wallemiaceae</taxon>
        <taxon>Wallemia</taxon>
    </lineage>
</organism>
<dbReference type="SUPFAM" id="SSF53335">
    <property type="entry name" value="S-adenosyl-L-methionine-dependent methyltransferases"/>
    <property type="match status" value="2"/>
</dbReference>
<dbReference type="PANTHER" id="PTHR46042:SF1">
    <property type="entry name" value="DIPHTHINE METHYLTRANSFERASE"/>
    <property type="match status" value="1"/>
</dbReference>
<dbReference type="InterPro" id="IPR001680">
    <property type="entry name" value="WD40_rpt"/>
</dbReference>
<gene>
    <name evidence="12" type="ORF">E3P86_01263</name>
</gene>
<comment type="pathway">
    <text evidence="1">Protein modification; peptidyl-diphthamide biosynthesis.</text>
</comment>
<dbReference type="GO" id="GO:0017183">
    <property type="term" value="P:protein histidyl modification to diphthamide"/>
    <property type="evidence" value="ECO:0007669"/>
    <property type="project" value="TreeGrafter"/>
</dbReference>
<dbReference type="AlphaFoldDB" id="A0A4T0JBK0"/>
<proteinExistence type="inferred from homology"/>
<dbReference type="Proteomes" id="UP000310689">
    <property type="component" value="Unassembled WGS sequence"/>
</dbReference>
<dbReference type="EMBL" id="SPOI01000040">
    <property type="protein sequence ID" value="TIB39122.1"/>
    <property type="molecule type" value="Genomic_DNA"/>
</dbReference>
<dbReference type="InterPro" id="IPR002935">
    <property type="entry name" value="SAM_O-MeTrfase"/>
</dbReference>
<dbReference type="GO" id="GO:0032259">
    <property type="term" value="P:methylation"/>
    <property type="evidence" value="ECO:0007669"/>
    <property type="project" value="UniProtKB-KW"/>
</dbReference>
<evidence type="ECO:0000256" key="4">
    <source>
        <dbReference type="ARBA" id="ARBA00022679"/>
    </source>
</evidence>
<sequence length="745" mass="82528">MKQLLGLVDAEGVLSVDKFSESSLSNLYTIDCSPHSSSLALSLDWSNLRCDTDPQIAVSMSDGRAISVNTSTQQLVHDWQAHDYETWIAAWDHYSPNHILYTGADDCVFKAWDLRFGLNAPVSSNKKFDGGVTTISNSPHNQNELAVGSYDETLRIFDKRNLKTPTSSIKTSGGIWRIKYHETDDSKLVMANMYGGFDVVDLYSSAIVHTNTHHNLAYGVDWNKEGLIMSASFYDRKGRMVSKTFRILAVVSLFSISDNKHVTFNDSSGCFSNLVSTQTHHTPTPQHSRQTEAFTQVDNFSEQHIIKPDAALDKCMQNAANNGLPDISVSAIQGKFLMIQAKMMRAKRVLEIGTLAGYSSIWLSKALPADGELISLESNEKFAQLSRENIAYANPSCRVEVKHGAALETLDTLQGAFDMVFIDADKMNSAAYLRKAVDLTRPGAVIYVDNTVRNYNILLDEHTQDPYGIGIRAVYPALQQLQDQGLIEATNIQICSSKGHDGLAIAPHRNASKLSLHYPQYLPIQMSIYEQVDKYAERFLIGEDDGLGHAIENCTQNGLPPIRVSAMQGKFIMMQAKLIGARRILEVVTLGGYSTIWLARALSHNGELISCECSSAFAQVARSNVEYAKVAPKVDIRVGAALETISRLDDIPFDFVFIDADKSNSPNYLAESVKRTRKGAMIVIDNTIQDARSFLDPNNMTPNVLGNRQVYKLLQEYEARGELIATHQQIANEKGTDAFVLAVRV</sequence>
<dbReference type="EC" id="3.1.1.97" evidence="10"/>
<comment type="caution">
    <text evidence="12">The sequence shown here is derived from an EMBL/GenBank/DDBJ whole genome shotgun (WGS) entry which is preliminary data.</text>
</comment>
<reference evidence="12 13" key="1">
    <citation type="submission" date="2019-03" db="EMBL/GenBank/DDBJ databases">
        <title>Sequencing 23 genomes of Wallemia ichthyophaga.</title>
        <authorList>
            <person name="Gostincar C."/>
        </authorList>
    </citation>
    <scope>NUCLEOTIDE SEQUENCE [LARGE SCALE GENOMIC DNA]</scope>
    <source>
        <strain evidence="12 13">EXF-6200</strain>
    </source>
</reference>
<evidence type="ECO:0000256" key="7">
    <source>
        <dbReference type="ARBA" id="ARBA00022801"/>
    </source>
</evidence>
<evidence type="ECO:0000256" key="9">
    <source>
        <dbReference type="ARBA" id="ARBA00038092"/>
    </source>
</evidence>
<evidence type="ECO:0000256" key="1">
    <source>
        <dbReference type="ARBA" id="ARBA00005156"/>
    </source>
</evidence>
<comment type="similarity">
    <text evidence="8">Belongs to the class I-like SAM-binding methyltransferase superfamily. Cation-dependent O-methyltransferase family.</text>
</comment>
<name>A0A4T0JBK0_WALIC</name>
<evidence type="ECO:0000256" key="11">
    <source>
        <dbReference type="ARBA" id="ARBA00047551"/>
    </source>
</evidence>
<evidence type="ECO:0000256" key="6">
    <source>
        <dbReference type="ARBA" id="ARBA00022737"/>
    </source>
</evidence>
<dbReference type="GO" id="GO:0005737">
    <property type="term" value="C:cytoplasm"/>
    <property type="evidence" value="ECO:0007669"/>
    <property type="project" value="TreeGrafter"/>
</dbReference>
<evidence type="ECO:0000313" key="13">
    <source>
        <dbReference type="Proteomes" id="UP000310689"/>
    </source>
</evidence>
<dbReference type="InterPro" id="IPR029063">
    <property type="entry name" value="SAM-dependent_MTases_sf"/>
</dbReference>
<evidence type="ECO:0000256" key="8">
    <source>
        <dbReference type="ARBA" id="ARBA00023453"/>
    </source>
</evidence>
<dbReference type="PANTHER" id="PTHR46042">
    <property type="entry name" value="DIPHTHINE METHYLTRANSFERASE"/>
    <property type="match status" value="1"/>
</dbReference>
<dbReference type="Gene3D" id="2.130.10.10">
    <property type="entry name" value="YVTN repeat-like/Quinoprotein amine dehydrogenase"/>
    <property type="match status" value="1"/>
</dbReference>
<dbReference type="PROSITE" id="PS51682">
    <property type="entry name" value="SAM_OMT_I"/>
    <property type="match status" value="2"/>
</dbReference>
<comment type="catalytic activity">
    <reaction evidence="11">
        <text>diphthine methyl ester-[translation elongation factor 2] + H2O = diphthine-[translation elongation factor 2] + methanol + H(+)</text>
        <dbReference type="Rhea" id="RHEA:42656"/>
        <dbReference type="Rhea" id="RHEA-COMP:10172"/>
        <dbReference type="Rhea" id="RHEA-COMP:10173"/>
        <dbReference type="ChEBI" id="CHEBI:15377"/>
        <dbReference type="ChEBI" id="CHEBI:15378"/>
        <dbReference type="ChEBI" id="CHEBI:17790"/>
        <dbReference type="ChEBI" id="CHEBI:79005"/>
        <dbReference type="ChEBI" id="CHEBI:82696"/>
        <dbReference type="EC" id="3.1.1.97"/>
    </reaction>
</comment>
<keyword evidence="6" id="KW-0677">Repeat</keyword>
<accession>A0A4T0JBK0</accession>
<keyword evidence="3" id="KW-0489">Methyltransferase</keyword>
<dbReference type="InterPro" id="IPR036322">
    <property type="entry name" value="WD40_repeat_dom_sf"/>
</dbReference>
<evidence type="ECO:0000313" key="12">
    <source>
        <dbReference type="EMBL" id="TIB39122.1"/>
    </source>
</evidence>
<keyword evidence="4" id="KW-0808">Transferase</keyword>
<keyword evidence="5" id="KW-0949">S-adenosyl-L-methionine</keyword>
<dbReference type="SUPFAM" id="SSF50978">
    <property type="entry name" value="WD40 repeat-like"/>
    <property type="match status" value="1"/>
</dbReference>
<protein>
    <recommendedName>
        <fullName evidence="10">methylated diphthine methylhydrolase</fullName>
        <ecNumber evidence="10">3.1.1.97</ecNumber>
    </recommendedName>
</protein>
<dbReference type="CDD" id="cd02440">
    <property type="entry name" value="AdoMet_MTases"/>
    <property type="match status" value="1"/>
</dbReference>
<dbReference type="InterPro" id="IPR015943">
    <property type="entry name" value="WD40/YVTN_repeat-like_dom_sf"/>
</dbReference>
<dbReference type="SMART" id="SM00320">
    <property type="entry name" value="WD40"/>
    <property type="match status" value="3"/>
</dbReference>
<dbReference type="InterPro" id="IPR052415">
    <property type="entry name" value="Diphthine_MTase"/>
</dbReference>